<protein>
    <submittedName>
        <fullName evidence="1">Uncharacterized protein</fullName>
    </submittedName>
</protein>
<sequence>MLLTLLKREEQKNWPLCPLISAPTIAEYKKDPQRYAADIFEHGIYKIEVAVEAIRGGSDYFYCYAGGPGVFDQGRMKVCPHYGQLVKASALGNIEYTSDSVIMIGRFEKNGREILFYPLQENY</sequence>
<evidence type="ECO:0000313" key="2">
    <source>
        <dbReference type="Proteomes" id="UP000250157"/>
    </source>
</evidence>
<dbReference type="KEGG" id="vg:65108441"/>
<reference evidence="1 2" key="1">
    <citation type="submission" date="2018-02" db="EMBL/GenBank/DDBJ databases">
        <title>Full genome sequencing of a novel polyvalent bacteriophage as one of T4-Family member.</title>
        <authorList>
            <person name="Kawasaki T."/>
            <person name="Saad A.M."/>
            <person name="Yamada T."/>
        </authorList>
    </citation>
    <scope>NUCLEOTIDE SEQUENCE [LARGE SCALE GENOMIC DNA]</scope>
    <source>
        <strain evidence="1 2">EcS1</strain>
    </source>
</reference>
<accession>A0A2Z5ZCY4</accession>
<organism evidence="1 2">
    <name type="scientific">Escherichia phage EcS1</name>
    <dbReference type="NCBI Taxonomy" id="2083276"/>
    <lineage>
        <taxon>Viruses</taxon>
        <taxon>Duplodnaviria</taxon>
        <taxon>Heunggongvirae</taxon>
        <taxon>Uroviricota</taxon>
        <taxon>Caudoviricetes</taxon>
        <taxon>Pantevenvirales</taxon>
        <taxon>Straboviridae</taxon>
        <taxon>Tevenvirinae</taxon>
        <taxon>Kagamiyamavirus</taxon>
        <taxon>Kagamiyamavirus ecs1</taxon>
    </lineage>
</organism>
<dbReference type="RefSeq" id="YP_010090949.1">
    <property type="nucleotide sequence ID" value="NC_055721.1"/>
</dbReference>
<proteinExistence type="predicted"/>
<evidence type="ECO:0000313" key="1">
    <source>
        <dbReference type="EMBL" id="BBC78302.1"/>
    </source>
</evidence>
<dbReference type="EMBL" id="LC371242">
    <property type="protein sequence ID" value="BBC78302.1"/>
    <property type="molecule type" value="Genomic_DNA"/>
</dbReference>
<dbReference type="Proteomes" id="UP000250157">
    <property type="component" value="Segment"/>
</dbReference>
<dbReference type="GeneID" id="65108441"/>
<keyword evidence="2" id="KW-1185">Reference proteome</keyword>
<name>A0A2Z5ZCY4_9CAUD</name>